<accession>A0A1W1Y9R2</accession>
<dbReference type="RefSeq" id="WP_170923117.1">
    <property type="nucleotide sequence ID" value="NZ_FWXR01000001.1"/>
</dbReference>
<proteinExistence type="predicted"/>
<dbReference type="AlphaFoldDB" id="A0A1W1Y9R2"/>
<feature type="region of interest" description="Disordered" evidence="1">
    <location>
        <begin position="748"/>
        <end position="774"/>
    </location>
</feature>
<feature type="compositionally biased region" description="Low complexity" evidence="1">
    <location>
        <begin position="757"/>
        <end position="774"/>
    </location>
</feature>
<keyword evidence="5" id="KW-1185">Reference proteome</keyword>
<dbReference type="EMBL" id="FWXR01000001">
    <property type="protein sequence ID" value="SMC32581.1"/>
    <property type="molecule type" value="Genomic_DNA"/>
</dbReference>
<evidence type="ECO:0000313" key="4">
    <source>
        <dbReference type="EMBL" id="SMC32581.1"/>
    </source>
</evidence>
<dbReference type="InterPro" id="IPR046453">
    <property type="entry name" value="GpA_ATPase"/>
</dbReference>
<evidence type="ECO:0000259" key="2">
    <source>
        <dbReference type="Pfam" id="PF05876"/>
    </source>
</evidence>
<sequence>MSRFEITPDDRRACEDLAAPGAEIFLSALAFAAEVALVPNEPVDIVEWSSGEDGWIVLPTEVSERSGKIEWSPVQAAILLALFMLMVRQGTFKKPPRFGSSLMSAIIILYVAVHLGQSVIYYERSDDAAQDLHDKVLMPIMLASPKIRALMRPRTKAGVQDAWSDIILTNGASIQLRSASNNGSFRAIKGSVVLADEISSKEWLDRSKNSEGNKLGLARRRLQQYAAPLLYAGSTPTRKGACSISMEFERSDKRIYVMPCPHCETEIAFEPDVRRAMSREGQWGAGIRYTLDEDDLIDDAWYECGECHGHIEEIDKVSMMEKGRFRATNPKPEPGHVGFFAWAAYSTDPQSHWKAIAADHLKAERDPEKYEQDFVNLVLAQEWEPRVNRTTEPSELEARAVDYGEFDGPDWVEHVFNGVDVQEGNLHRPDKPPRVEIVTIGMGRNRRIAVLHREVISEIVERDEHTGRPRVYEIRPMSPECCEIIWQYLDREWTMASGEVLKARRTFIDCGYLNSEALEFASHPRSRTVTAVRGAAEGLSRKKALPPKESISLRKKRPFLFLGTQSIKDTIGRTISIPSPAPESWEFSAKLGADFYPSFLAEHEVEVRPGFSRWMRISETETGEALDCSVYALAAAMFEMQNNRRIRESIGRVEADAVAAALAARAAVEDPAPDEEEAGDPPSTEHTTDTALPPREESRVARVVDRAQRVAERIIKRVETNDLPDPRVPKSSGPTIRIVDRAERRRRAGLIDEPKNSSVRAVRRPAASRVEGLW</sequence>
<protein>
    <submittedName>
        <fullName evidence="4">Phage terminase, large subunit GpA</fullName>
    </submittedName>
</protein>
<dbReference type="Gene3D" id="3.40.50.300">
    <property type="entry name" value="P-loop containing nucleotide triphosphate hydrolases"/>
    <property type="match status" value="1"/>
</dbReference>
<dbReference type="InterPro" id="IPR027417">
    <property type="entry name" value="P-loop_NTPase"/>
</dbReference>
<name>A0A1W1Y9R2_9HYPH</name>
<feature type="region of interest" description="Disordered" evidence="1">
    <location>
        <begin position="665"/>
        <end position="698"/>
    </location>
</feature>
<reference evidence="4 5" key="1">
    <citation type="submission" date="2017-04" db="EMBL/GenBank/DDBJ databases">
        <authorList>
            <person name="Afonso C.L."/>
            <person name="Miller P.J."/>
            <person name="Scott M.A."/>
            <person name="Spackman E."/>
            <person name="Goraichik I."/>
            <person name="Dimitrov K.M."/>
            <person name="Suarez D.L."/>
            <person name="Swayne D.E."/>
        </authorList>
    </citation>
    <scope>NUCLEOTIDE SEQUENCE [LARGE SCALE GENOMIC DNA]</scope>
    <source>
        <strain evidence="4 5">CGMCC 1.10972</strain>
    </source>
</reference>
<dbReference type="Pfam" id="PF20454">
    <property type="entry name" value="GpA_nuclease"/>
    <property type="match status" value="1"/>
</dbReference>
<organism evidence="4 5">
    <name type="scientific">Fulvimarina manganoxydans</name>
    <dbReference type="NCBI Taxonomy" id="937218"/>
    <lineage>
        <taxon>Bacteria</taxon>
        <taxon>Pseudomonadati</taxon>
        <taxon>Pseudomonadota</taxon>
        <taxon>Alphaproteobacteria</taxon>
        <taxon>Hyphomicrobiales</taxon>
        <taxon>Aurantimonadaceae</taxon>
        <taxon>Fulvimarina</taxon>
    </lineage>
</organism>
<dbReference type="GO" id="GO:0004519">
    <property type="term" value="F:endonuclease activity"/>
    <property type="evidence" value="ECO:0007669"/>
    <property type="project" value="InterPro"/>
</dbReference>
<dbReference type="InterPro" id="IPR046454">
    <property type="entry name" value="GpA_endonuclease"/>
</dbReference>
<dbReference type="Proteomes" id="UP000192656">
    <property type="component" value="Unassembled WGS sequence"/>
</dbReference>
<evidence type="ECO:0000259" key="3">
    <source>
        <dbReference type="Pfam" id="PF20454"/>
    </source>
</evidence>
<dbReference type="GO" id="GO:0016887">
    <property type="term" value="F:ATP hydrolysis activity"/>
    <property type="evidence" value="ECO:0007669"/>
    <property type="project" value="InterPro"/>
</dbReference>
<dbReference type="STRING" id="937218.SAMN06297251_10150"/>
<evidence type="ECO:0000313" key="5">
    <source>
        <dbReference type="Proteomes" id="UP000192656"/>
    </source>
</evidence>
<dbReference type="Pfam" id="PF05876">
    <property type="entry name" value="GpA_ATPase"/>
    <property type="match status" value="1"/>
</dbReference>
<evidence type="ECO:0000256" key="1">
    <source>
        <dbReference type="SAM" id="MobiDB-lite"/>
    </source>
</evidence>
<feature type="domain" description="Phage terminase large subunit GpA ATPase" evidence="2">
    <location>
        <begin position="66"/>
        <end position="324"/>
    </location>
</feature>
<feature type="domain" description="Terminase large subunit GpA endonuclease" evidence="3">
    <location>
        <begin position="336"/>
        <end position="640"/>
    </location>
</feature>
<gene>
    <name evidence="4" type="ORF">SAMN06297251_10150</name>
</gene>